<reference evidence="1" key="1">
    <citation type="journal article" date="2021" name="PeerJ">
        <title>Extensive microbial diversity within the chicken gut microbiome revealed by metagenomics and culture.</title>
        <authorList>
            <person name="Gilroy R."/>
            <person name="Ravi A."/>
            <person name="Getino M."/>
            <person name="Pursley I."/>
            <person name="Horton D.L."/>
            <person name="Alikhan N.F."/>
            <person name="Baker D."/>
            <person name="Gharbi K."/>
            <person name="Hall N."/>
            <person name="Watson M."/>
            <person name="Adriaenssens E.M."/>
            <person name="Foster-Nyarko E."/>
            <person name="Jarju S."/>
            <person name="Secka A."/>
            <person name="Antonio M."/>
            <person name="Oren A."/>
            <person name="Chaudhuri R.R."/>
            <person name="La Ragione R."/>
            <person name="Hildebrand F."/>
            <person name="Pallen M.J."/>
        </authorList>
    </citation>
    <scope>NUCLEOTIDE SEQUENCE</scope>
    <source>
        <strain evidence="1">CHK160-9182</strain>
    </source>
</reference>
<dbReference type="AlphaFoldDB" id="A0A9D1Q530"/>
<gene>
    <name evidence="1" type="ORF">H9889_06320</name>
</gene>
<reference evidence="1" key="2">
    <citation type="submission" date="2021-04" db="EMBL/GenBank/DDBJ databases">
        <authorList>
            <person name="Gilroy R."/>
        </authorList>
    </citation>
    <scope>NUCLEOTIDE SEQUENCE</scope>
    <source>
        <strain evidence="1">CHK160-9182</strain>
    </source>
</reference>
<organism evidence="1 2">
    <name type="scientific">Candidatus Ignatzschineria merdigallinarum</name>
    <dbReference type="NCBI Taxonomy" id="2838621"/>
    <lineage>
        <taxon>Bacteria</taxon>
        <taxon>Pseudomonadati</taxon>
        <taxon>Pseudomonadota</taxon>
        <taxon>Gammaproteobacteria</taxon>
        <taxon>Cardiobacteriales</taxon>
        <taxon>Ignatzschineriaceae</taxon>
        <taxon>Ignatzschineria</taxon>
    </lineage>
</organism>
<sequence length="231" mass="26189">MGDNAYTFEPIDTNIPNVYAAIVSIDDLQKVTEEFISIINDQSWMTQLDEGSRRSYEKSVSDTAQILTAIIVQSGQDNSIHSEFGEILVSISAGKALESLLSYIVLPLSELWKPQKRQNEGFDFHTTCPRSLLNYGEAKYLKRSSPHKQALDQIQSFFNDEKHFRDRVYLRDLVSDEIIQNLDDRLYGAIAAFSINAKEPNVVIMNALNNISEEVHDLVQQIYLIGVICEP</sequence>
<comment type="caution">
    <text evidence="1">The sequence shown here is derived from an EMBL/GenBank/DDBJ whole genome shotgun (WGS) entry which is preliminary data.</text>
</comment>
<name>A0A9D1Q530_9GAMM</name>
<proteinExistence type="predicted"/>
<dbReference type="Proteomes" id="UP000823934">
    <property type="component" value="Unassembled WGS sequence"/>
</dbReference>
<evidence type="ECO:0000313" key="1">
    <source>
        <dbReference type="EMBL" id="HIW06925.1"/>
    </source>
</evidence>
<protein>
    <submittedName>
        <fullName evidence="1">Uncharacterized protein</fullName>
    </submittedName>
</protein>
<evidence type="ECO:0000313" key="2">
    <source>
        <dbReference type="Proteomes" id="UP000823934"/>
    </source>
</evidence>
<dbReference type="EMBL" id="DXHP01000137">
    <property type="protein sequence ID" value="HIW06925.1"/>
    <property type="molecule type" value="Genomic_DNA"/>
</dbReference>
<accession>A0A9D1Q530</accession>